<accession>A0A4U1JDX7</accession>
<dbReference type="GO" id="GO:0015562">
    <property type="term" value="F:efflux transmembrane transporter activity"/>
    <property type="evidence" value="ECO:0007669"/>
    <property type="project" value="InterPro"/>
</dbReference>
<feature type="coiled-coil region" evidence="1">
    <location>
        <begin position="236"/>
        <end position="263"/>
    </location>
</feature>
<sequence>MKTSSCTLHLPSQAHEEAEGIFIRRSCSPVRRALDGTPMSMAHRKPWPCAALALAVSLSFAFAAGAASAPHDAALRPSAELDLGALEALVRARARGVETASLEVDLAAAEVKKSHTLPNPTLEASWGTIPIGPTNPPGLSSPMTQVPNYGVSLAYTFPLGKRGPLQDRARALERAARAGLSADVRARALSLARTLGVLAATTMRLEGLRRMADEGRKQAELGEARLAADFASGLEVERLKIEASRLEQNVRSAESEVSTALADCTATLGAPCEPFADAGAARTFLARWIERVGVAGRIEDRPDVRALAAYGEAASAEARWAKAQAIPDPTVRFGYLRDQFVISGNHVNSLNLSVSIPLPIFDHGQAELAAAEAKRTRASAERQKTLETSRSRLPVLEQRLAAQKKRQRSLSEEILPRAEGTLKELARAAEGRLLPLTDVIQARRTVSELVVAEAESFAEAFDAALEIAAELGRTNEDPR</sequence>
<dbReference type="PANTHER" id="PTHR30203">
    <property type="entry name" value="OUTER MEMBRANE CATION EFFLUX PROTEIN"/>
    <property type="match status" value="1"/>
</dbReference>
<keyword evidence="3" id="KW-1185">Reference proteome</keyword>
<evidence type="ECO:0000313" key="2">
    <source>
        <dbReference type="EMBL" id="TKD07490.1"/>
    </source>
</evidence>
<protein>
    <submittedName>
        <fullName evidence="2">TolC family protein</fullName>
    </submittedName>
</protein>
<dbReference type="OrthoDB" id="5502510at2"/>
<dbReference type="EMBL" id="SSMQ01000016">
    <property type="protein sequence ID" value="TKD07490.1"/>
    <property type="molecule type" value="Genomic_DNA"/>
</dbReference>
<organism evidence="2 3">
    <name type="scientific">Polyangium fumosum</name>
    <dbReference type="NCBI Taxonomy" id="889272"/>
    <lineage>
        <taxon>Bacteria</taxon>
        <taxon>Pseudomonadati</taxon>
        <taxon>Myxococcota</taxon>
        <taxon>Polyangia</taxon>
        <taxon>Polyangiales</taxon>
        <taxon>Polyangiaceae</taxon>
        <taxon>Polyangium</taxon>
    </lineage>
</organism>
<dbReference type="InterPro" id="IPR010131">
    <property type="entry name" value="MdtP/NodT-like"/>
</dbReference>
<reference evidence="2 3" key="1">
    <citation type="submission" date="2019-04" db="EMBL/GenBank/DDBJ databases">
        <authorList>
            <person name="Li Y."/>
            <person name="Wang J."/>
        </authorList>
    </citation>
    <scope>NUCLEOTIDE SEQUENCE [LARGE SCALE GENOMIC DNA]</scope>
    <source>
        <strain evidence="2 3">DSM 14668</strain>
    </source>
</reference>
<dbReference type="PANTHER" id="PTHR30203:SF24">
    <property type="entry name" value="BLR4935 PROTEIN"/>
    <property type="match status" value="1"/>
</dbReference>
<keyword evidence="1" id="KW-0175">Coiled coil</keyword>
<dbReference type="Gene3D" id="1.20.1600.10">
    <property type="entry name" value="Outer membrane efflux proteins (OEP)"/>
    <property type="match status" value="1"/>
</dbReference>
<evidence type="ECO:0000256" key="1">
    <source>
        <dbReference type="SAM" id="Coils"/>
    </source>
</evidence>
<dbReference type="SUPFAM" id="SSF56954">
    <property type="entry name" value="Outer membrane efflux proteins (OEP)"/>
    <property type="match status" value="1"/>
</dbReference>
<name>A0A4U1JDX7_9BACT</name>
<dbReference type="AlphaFoldDB" id="A0A4U1JDX7"/>
<dbReference type="Proteomes" id="UP000309215">
    <property type="component" value="Unassembled WGS sequence"/>
</dbReference>
<evidence type="ECO:0000313" key="3">
    <source>
        <dbReference type="Proteomes" id="UP000309215"/>
    </source>
</evidence>
<proteinExistence type="predicted"/>
<gene>
    <name evidence="2" type="ORF">E8A74_17070</name>
</gene>
<comment type="caution">
    <text evidence="2">The sequence shown here is derived from an EMBL/GenBank/DDBJ whole genome shotgun (WGS) entry which is preliminary data.</text>
</comment>